<dbReference type="Proteomes" id="UP001178507">
    <property type="component" value="Unassembled WGS sequence"/>
</dbReference>
<keyword evidence="2" id="KW-0560">Oxidoreductase</keyword>
<dbReference type="InterPro" id="IPR008775">
    <property type="entry name" value="Phytyl_CoA_dOase-like"/>
</dbReference>
<reference evidence="4" key="1">
    <citation type="submission" date="2023-08" db="EMBL/GenBank/DDBJ databases">
        <authorList>
            <person name="Chen Y."/>
            <person name="Shah S."/>
            <person name="Dougan E. K."/>
            <person name="Thang M."/>
            <person name="Chan C."/>
        </authorList>
    </citation>
    <scope>NUCLEOTIDE SEQUENCE</scope>
</reference>
<dbReference type="AlphaFoldDB" id="A0AA36IBR9"/>
<keyword evidence="2" id="KW-0479">Metal-binding</keyword>
<dbReference type="InterPro" id="IPR005123">
    <property type="entry name" value="Oxoglu/Fe-dep_dioxygenase_dom"/>
</dbReference>
<accession>A0AA36IBR9</accession>
<dbReference type="Gene3D" id="2.60.120.620">
    <property type="entry name" value="q2cbj1_9rhob like domain"/>
    <property type="match status" value="1"/>
</dbReference>
<dbReference type="EMBL" id="CAUJNA010001138">
    <property type="protein sequence ID" value="CAJ1384695.1"/>
    <property type="molecule type" value="Genomic_DNA"/>
</dbReference>
<gene>
    <name evidence="4" type="ORF">EVOR1521_LOCUS11504</name>
</gene>
<proteinExistence type="inferred from homology"/>
<dbReference type="SUPFAM" id="SSF51197">
    <property type="entry name" value="Clavaminate synthase-like"/>
    <property type="match status" value="1"/>
</dbReference>
<dbReference type="GO" id="GO:0046872">
    <property type="term" value="F:metal ion binding"/>
    <property type="evidence" value="ECO:0007669"/>
    <property type="project" value="UniProtKB-KW"/>
</dbReference>
<keyword evidence="2" id="KW-0408">Iron</keyword>
<dbReference type="GO" id="GO:0016491">
    <property type="term" value="F:oxidoreductase activity"/>
    <property type="evidence" value="ECO:0007669"/>
    <property type="project" value="UniProtKB-KW"/>
</dbReference>
<evidence type="ECO:0000313" key="4">
    <source>
        <dbReference type="EMBL" id="CAJ1384695.1"/>
    </source>
</evidence>
<feature type="domain" description="Fe2OG dioxygenase" evidence="3">
    <location>
        <begin position="197"/>
        <end position="324"/>
    </location>
</feature>
<name>A0AA36IBR9_9DINO</name>
<dbReference type="Pfam" id="PF05721">
    <property type="entry name" value="PhyH"/>
    <property type="match status" value="1"/>
</dbReference>
<evidence type="ECO:0000313" key="5">
    <source>
        <dbReference type="Proteomes" id="UP001178507"/>
    </source>
</evidence>
<dbReference type="PANTHER" id="PTHR20883">
    <property type="entry name" value="PHYTANOYL-COA DIOXYGENASE DOMAIN CONTAINING 1"/>
    <property type="match status" value="1"/>
</dbReference>
<sequence length="347" mass="37408">MAPADFVVEALRGEHLEAAARFLGAFAGPARWEDRLRGVAAAVARGEGGEVCGVALLDPEMGWEVHCGIPGLGSRLVAAASASAAGAAFAAASASEAFWARGFQAFPGLLAQAPLIREKMDLMMRGASGATSDWNAVNEGAAFVSAVDERGEVIPGRILKVQAAACASSAVLELFASPQVVERVRQLYEVLGQEAPKHVDVFGTKFFPMWPGGVSVHWHQDGHFFGTASPRIISCGIYLEDTDEENGCLQVVPGSHTRSFEHVKGEGLHAQGEWARPDDSDEILDVVVPAGSVVLFNSRLLHSARRNQHETRTRYSLFAHFVPSDLNFSWRGTDFSHGVYQDRHQVY</sequence>
<comment type="similarity">
    <text evidence="2">Belongs to the iron/ascorbate-dependent oxidoreductase family.</text>
</comment>
<evidence type="ECO:0000256" key="2">
    <source>
        <dbReference type="RuleBase" id="RU003682"/>
    </source>
</evidence>
<dbReference type="PANTHER" id="PTHR20883:SF48">
    <property type="entry name" value="ECTOINE DIOXYGENASE"/>
    <property type="match status" value="1"/>
</dbReference>
<comment type="cofactor">
    <cofactor evidence="1">
        <name>Fe cation</name>
        <dbReference type="ChEBI" id="CHEBI:24875"/>
    </cofactor>
</comment>
<protein>
    <recommendedName>
        <fullName evidence="3">Fe2OG dioxygenase domain-containing protein</fullName>
    </recommendedName>
</protein>
<evidence type="ECO:0000256" key="1">
    <source>
        <dbReference type="ARBA" id="ARBA00001962"/>
    </source>
</evidence>
<evidence type="ECO:0000259" key="3">
    <source>
        <dbReference type="PROSITE" id="PS51471"/>
    </source>
</evidence>
<organism evidence="4 5">
    <name type="scientific">Effrenium voratum</name>
    <dbReference type="NCBI Taxonomy" id="2562239"/>
    <lineage>
        <taxon>Eukaryota</taxon>
        <taxon>Sar</taxon>
        <taxon>Alveolata</taxon>
        <taxon>Dinophyceae</taxon>
        <taxon>Suessiales</taxon>
        <taxon>Symbiodiniaceae</taxon>
        <taxon>Effrenium</taxon>
    </lineage>
</organism>
<comment type="caution">
    <text evidence="4">The sequence shown here is derived from an EMBL/GenBank/DDBJ whole genome shotgun (WGS) entry which is preliminary data.</text>
</comment>
<dbReference type="PROSITE" id="PS51471">
    <property type="entry name" value="FE2OG_OXY"/>
    <property type="match status" value="1"/>
</dbReference>
<keyword evidence="5" id="KW-1185">Reference proteome</keyword>